<dbReference type="GO" id="GO:0005506">
    <property type="term" value="F:iron ion binding"/>
    <property type="evidence" value="ECO:0007669"/>
    <property type="project" value="InterPro"/>
</dbReference>
<keyword evidence="11" id="KW-1185">Reference proteome</keyword>
<evidence type="ECO:0000313" key="10">
    <source>
        <dbReference type="EMBL" id="KAF0325000.1"/>
    </source>
</evidence>
<name>A0A8H3ZVA3_9PEZI</name>
<feature type="binding site" description="axial binding residue" evidence="8">
    <location>
        <position position="470"/>
    </location>
    <ligand>
        <name>heme</name>
        <dbReference type="ChEBI" id="CHEBI:30413"/>
    </ligand>
    <ligandPart>
        <name>Fe</name>
        <dbReference type="ChEBI" id="CHEBI:18248"/>
    </ligandPart>
</feature>
<keyword evidence="9" id="KW-0472">Membrane</keyword>
<dbReference type="CDD" id="cd11060">
    <property type="entry name" value="CYP57A1-like"/>
    <property type="match status" value="1"/>
</dbReference>
<dbReference type="OrthoDB" id="3934656at2759"/>
<organism evidence="10 11">
    <name type="scientific">Colletotrichum asianum</name>
    <dbReference type="NCBI Taxonomy" id="702518"/>
    <lineage>
        <taxon>Eukaryota</taxon>
        <taxon>Fungi</taxon>
        <taxon>Dikarya</taxon>
        <taxon>Ascomycota</taxon>
        <taxon>Pezizomycotina</taxon>
        <taxon>Sordariomycetes</taxon>
        <taxon>Hypocreomycetidae</taxon>
        <taxon>Glomerellales</taxon>
        <taxon>Glomerellaceae</taxon>
        <taxon>Colletotrichum</taxon>
        <taxon>Colletotrichum gloeosporioides species complex</taxon>
    </lineage>
</organism>
<dbReference type="InterPro" id="IPR002401">
    <property type="entry name" value="Cyt_P450_E_grp-I"/>
</dbReference>
<comment type="caution">
    <text evidence="10">The sequence shown here is derived from an EMBL/GenBank/DDBJ whole genome shotgun (WGS) entry which is preliminary data.</text>
</comment>
<proteinExistence type="inferred from homology"/>
<keyword evidence="6 8" id="KW-0408">Iron</keyword>
<dbReference type="InterPro" id="IPR036396">
    <property type="entry name" value="Cyt_P450_sf"/>
</dbReference>
<dbReference type="InterPro" id="IPR001128">
    <property type="entry name" value="Cyt_P450"/>
</dbReference>
<evidence type="ECO:0000256" key="1">
    <source>
        <dbReference type="ARBA" id="ARBA00001971"/>
    </source>
</evidence>
<protein>
    <submittedName>
        <fullName evidence="10">Cytochrome p450</fullName>
    </submittedName>
</protein>
<keyword evidence="4 8" id="KW-0479">Metal-binding</keyword>
<sequence length="525" mass="58691">MCSQMRLGPAQTFHSMKMDLSWLPGRAESLNSGHAISLLAGVIIVWYVTSAIYVWYPLRHIPGPFLASFSHLWLATQHFRGEAYPALRGLAKYGSVVRIGPNRVLTDDPDALRRIAGLNSGYTRHRSYKDGTRFHREVDSMLGLLDEKAHSRIKAKTAAGYSGRDNPEFEKTVDREVERLLLLIRHKMLSTEQETRPVDFQALARFFALDALSSLAFGRPFGHLDNGEDLYGYVGAVARALRVLWLIRSLPVLRAMTFSDITFQYFGPKPTDKSGPGRLMGVNHDIIEARWNEPDAKGRNDMLGLFMRNGLSKEECEAETMTHIVAGSDTTAMYGVMLYIVSSPPVYRRLKGEIQKAINDGAVSQPITLQEAKQLPYLQAVVLEGFRMKNQQTYGHFKTAPASGDKLNGVFIPPGTPIGHNSVALARKAAIFGSDPDTFRPERFLDIPEEKGAEMNRALSILFGGGRWQCAGKPLAFLMINKVVFELMRNFDFQFVHPEKTWGQKSNMAHLGDNGSFRVTEAPDI</sequence>
<evidence type="ECO:0000256" key="2">
    <source>
        <dbReference type="ARBA" id="ARBA00010617"/>
    </source>
</evidence>
<evidence type="ECO:0000256" key="7">
    <source>
        <dbReference type="ARBA" id="ARBA00023033"/>
    </source>
</evidence>
<dbReference type="Gene3D" id="1.10.630.10">
    <property type="entry name" value="Cytochrome P450"/>
    <property type="match status" value="1"/>
</dbReference>
<dbReference type="GO" id="GO:0020037">
    <property type="term" value="F:heme binding"/>
    <property type="evidence" value="ECO:0007669"/>
    <property type="project" value="InterPro"/>
</dbReference>
<dbReference type="GO" id="GO:0004497">
    <property type="term" value="F:monooxygenase activity"/>
    <property type="evidence" value="ECO:0007669"/>
    <property type="project" value="UniProtKB-KW"/>
</dbReference>
<keyword evidence="7" id="KW-0503">Monooxygenase</keyword>
<keyword evidence="5" id="KW-0560">Oxidoreductase</keyword>
<evidence type="ECO:0000256" key="3">
    <source>
        <dbReference type="ARBA" id="ARBA00022617"/>
    </source>
</evidence>
<dbReference type="PRINTS" id="PR00463">
    <property type="entry name" value="EP450I"/>
</dbReference>
<gene>
    <name evidence="10" type="ORF">GQ607_007893</name>
</gene>
<evidence type="ECO:0000313" key="11">
    <source>
        <dbReference type="Proteomes" id="UP000434172"/>
    </source>
</evidence>
<comment type="cofactor">
    <cofactor evidence="1 8">
        <name>heme</name>
        <dbReference type="ChEBI" id="CHEBI:30413"/>
    </cofactor>
</comment>
<reference evidence="10 11" key="1">
    <citation type="submission" date="2019-12" db="EMBL/GenBank/DDBJ databases">
        <title>A genome sequence resource for the geographically widespread anthracnose pathogen Colletotrichum asianum.</title>
        <authorList>
            <person name="Meng Y."/>
        </authorList>
    </citation>
    <scope>NUCLEOTIDE SEQUENCE [LARGE SCALE GENOMIC DNA]</scope>
    <source>
        <strain evidence="10 11">ICMP 18580</strain>
    </source>
</reference>
<keyword evidence="9" id="KW-0812">Transmembrane</keyword>
<dbReference type="PANTHER" id="PTHR24305">
    <property type="entry name" value="CYTOCHROME P450"/>
    <property type="match status" value="1"/>
</dbReference>
<keyword evidence="3 8" id="KW-0349">Heme</keyword>
<evidence type="ECO:0000256" key="9">
    <source>
        <dbReference type="SAM" id="Phobius"/>
    </source>
</evidence>
<comment type="similarity">
    <text evidence="2">Belongs to the cytochrome P450 family.</text>
</comment>
<dbReference type="InterPro" id="IPR050121">
    <property type="entry name" value="Cytochrome_P450_monoxygenase"/>
</dbReference>
<dbReference type="Proteomes" id="UP000434172">
    <property type="component" value="Unassembled WGS sequence"/>
</dbReference>
<evidence type="ECO:0000256" key="5">
    <source>
        <dbReference type="ARBA" id="ARBA00023002"/>
    </source>
</evidence>
<evidence type="ECO:0000256" key="6">
    <source>
        <dbReference type="ARBA" id="ARBA00023004"/>
    </source>
</evidence>
<keyword evidence="9" id="KW-1133">Transmembrane helix</keyword>
<dbReference type="EMBL" id="WOWK01000040">
    <property type="protein sequence ID" value="KAF0325000.1"/>
    <property type="molecule type" value="Genomic_DNA"/>
</dbReference>
<feature type="transmembrane region" description="Helical" evidence="9">
    <location>
        <begin position="35"/>
        <end position="56"/>
    </location>
</feature>
<evidence type="ECO:0000256" key="4">
    <source>
        <dbReference type="ARBA" id="ARBA00022723"/>
    </source>
</evidence>
<dbReference type="PANTHER" id="PTHR24305:SF77">
    <property type="entry name" value="CYTOCHROME P450 MONOOXYGENASE"/>
    <property type="match status" value="1"/>
</dbReference>
<dbReference type="SUPFAM" id="SSF48264">
    <property type="entry name" value="Cytochrome P450"/>
    <property type="match status" value="1"/>
</dbReference>
<dbReference type="AlphaFoldDB" id="A0A8H3ZVA3"/>
<evidence type="ECO:0000256" key="8">
    <source>
        <dbReference type="PIRSR" id="PIRSR602401-1"/>
    </source>
</evidence>
<accession>A0A8H3ZVA3</accession>
<dbReference type="GO" id="GO:0016705">
    <property type="term" value="F:oxidoreductase activity, acting on paired donors, with incorporation or reduction of molecular oxygen"/>
    <property type="evidence" value="ECO:0007669"/>
    <property type="project" value="InterPro"/>
</dbReference>
<dbReference type="Pfam" id="PF00067">
    <property type="entry name" value="p450"/>
    <property type="match status" value="1"/>
</dbReference>